<dbReference type="Gramene" id="Psat05G0449000-T2">
    <property type="protein sequence ID" value="KAI5408673.1"/>
    <property type="gene ID" value="KIW84_054490"/>
</dbReference>
<dbReference type="PANTHER" id="PTHR31917">
    <property type="entry name" value="AGENET DOMAIN-CONTAINING PROTEIN-RELATED"/>
    <property type="match status" value="1"/>
</dbReference>
<feature type="non-terminal residue" evidence="2">
    <location>
        <position position="1"/>
    </location>
</feature>
<reference evidence="2 3" key="1">
    <citation type="journal article" date="2022" name="Nat. Genet.">
        <title>Improved pea reference genome and pan-genome highlight genomic features and evolutionary characteristics.</title>
        <authorList>
            <person name="Yang T."/>
            <person name="Liu R."/>
            <person name="Luo Y."/>
            <person name="Hu S."/>
            <person name="Wang D."/>
            <person name="Wang C."/>
            <person name="Pandey M.K."/>
            <person name="Ge S."/>
            <person name="Xu Q."/>
            <person name="Li N."/>
            <person name="Li G."/>
            <person name="Huang Y."/>
            <person name="Saxena R.K."/>
            <person name="Ji Y."/>
            <person name="Li M."/>
            <person name="Yan X."/>
            <person name="He Y."/>
            <person name="Liu Y."/>
            <person name="Wang X."/>
            <person name="Xiang C."/>
            <person name="Varshney R.K."/>
            <person name="Ding H."/>
            <person name="Gao S."/>
            <person name="Zong X."/>
        </authorList>
    </citation>
    <scope>NUCLEOTIDE SEQUENCE [LARGE SCALE GENOMIC DNA]</scope>
    <source>
        <strain evidence="2 3">cv. Zhongwan 6</strain>
    </source>
</reference>
<sequence length="365" mass="43029">MEGLEESRRSFKRKCEFQQQKLRINERVEVKSFEEGFLGSWHPGTVIECGKLTRHVRYENIVEDDGLDYLVEVVKVSDALDCEFGSPSKCAVIRPLPPWVEFQTCDIKFGLCVDVSYQDAWWEGVVFDHHEVMEKRSVFFPDLGDEMKVEIDQMRITQDWDEVTGKWQRRGNWVFLELIEECLRESYLAVSVKQIWYEVQQKKEFAAVGDWTLNVKKDLWRDMIMQVVVDYMGITVREVFSTLKPQELDSVGLMSKVDSNKTLSEKENFEQKQLVIFPVEKDFPKFQSEVSVAICSERNKRRSSTHSNSNNWEPVIVPEMEYCPDAVTQYILASQNRNKRPIWREKVWKHLAYLGWEIDQHGHHI</sequence>
<dbReference type="SMART" id="SM00743">
    <property type="entry name" value="Agenet"/>
    <property type="match status" value="2"/>
</dbReference>
<gene>
    <name evidence="2" type="ORF">KIW84_054490</name>
</gene>
<dbReference type="Pfam" id="PF22970">
    <property type="entry name" value="DUF7028"/>
    <property type="match status" value="1"/>
</dbReference>
<dbReference type="Proteomes" id="UP001058974">
    <property type="component" value="Chromosome 5"/>
</dbReference>
<proteinExistence type="predicted"/>
<dbReference type="InterPro" id="IPR054292">
    <property type="entry name" value="DUF7028"/>
</dbReference>
<name>A0A9D4WT80_PEA</name>
<dbReference type="InterPro" id="IPR014002">
    <property type="entry name" value="Agenet_dom_plant"/>
</dbReference>
<evidence type="ECO:0000313" key="2">
    <source>
        <dbReference type="EMBL" id="KAI5408673.1"/>
    </source>
</evidence>
<dbReference type="InterPro" id="IPR008395">
    <property type="entry name" value="Agenet-like_dom"/>
</dbReference>
<dbReference type="Pfam" id="PF05641">
    <property type="entry name" value="Agenet"/>
    <property type="match status" value="1"/>
</dbReference>
<protein>
    <recommendedName>
        <fullName evidence="1">Agenet domain-containing protein</fullName>
    </recommendedName>
</protein>
<dbReference type="CDD" id="cd20405">
    <property type="entry name" value="Tudor_Agenet_AtDUF_rpt1_3"/>
    <property type="match status" value="1"/>
</dbReference>
<dbReference type="EMBL" id="JAMSHJ010000005">
    <property type="protein sequence ID" value="KAI5408673.1"/>
    <property type="molecule type" value="Genomic_DNA"/>
</dbReference>
<keyword evidence="3" id="KW-1185">Reference proteome</keyword>
<accession>A0A9D4WT80</accession>
<dbReference type="PANTHER" id="PTHR31917:SF147">
    <property type="entry name" value="AGENET DOMAIN-CONTAINING PROTEIN"/>
    <property type="match status" value="1"/>
</dbReference>
<feature type="domain" description="Agenet" evidence="1">
    <location>
        <begin position="105"/>
        <end position="162"/>
    </location>
</feature>
<evidence type="ECO:0000313" key="3">
    <source>
        <dbReference type="Proteomes" id="UP001058974"/>
    </source>
</evidence>
<evidence type="ECO:0000259" key="1">
    <source>
        <dbReference type="SMART" id="SM00743"/>
    </source>
</evidence>
<organism evidence="2 3">
    <name type="scientific">Pisum sativum</name>
    <name type="common">Garden pea</name>
    <name type="synonym">Lathyrus oleraceus</name>
    <dbReference type="NCBI Taxonomy" id="3888"/>
    <lineage>
        <taxon>Eukaryota</taxon>
        <taxon>Viridiplantae</taxon>
        <taxon>Streptophyta</taxon>
        <taxon>Embryophyta</taxon>
        <taxon>Tracheophyta</taxon>
        <taxon>Spermatophyta</taxon>
        <taxon>Magnoliopsida</taxon>
        <taxon>eudicotyledons</taxon>
        <taxon>Gunneridae</taxon>
        <taxon>Pentapetalae</taxon>
        <taxon>rosids</taxon>
        <taxon>fabids</taxon>
        <taxon>Fabales</taxon>
        <taxon>Fabaceae</taxon>
        <taxon>Papilionoideae</taxon>
        <taxon>50 kb inversion clade</taxon>
        <taxon>NPAAA clade</taxon>
        <taxon>Hologalegina</taxon>
        <taxon>IRL clade</taxon>
        <taxon>Fabeae</taxon>
        <taxon>Lathyrus</taxon>
    </lineage>
</organism>
<dbReference type="AlphaFoldDB" id="A0A9D4WT80"/>
<feature type="domain" description="Agenet" evidence="1">
    <location>
        <begin position="20"/>
        <end position="101"/>
    </location>
</feature>
<comment type="caution">
    <text evidence="2">The sequence shown here is derived from an EMBL/GenBank/DDBJ whole genome shotgun (WGS) entry which is preliminary data.</text>
</comment>